<feature type="compositionally biased region" description="Pro residues" evidence="7">
    <location>
        <begin position="86"/>
        <end position="120"/>
    </location>
</feature>
<dbReference type="CDD" id="cd16130">
    <property type="entry name" value="RA_Rin3"/>
    <property type="match status" value="1"/>
</dbReference>
<keyword evidence="4" id="KW-0963">Cytoplasm</keyword>
<feature type="compositionally biased region" description="Polar residues" evidence="7">
    <location>
        <begin position="445"/>
        <end position="476"/>
    </location>
</feature>
<feature type="region of interest" description="Disordered" evidence="7">
    <location>
        <begin position="1"/>
        <end position="54"/>
    </location>
</feature>
<dbReference type="SUPFAM" id="SSF109993">
    <property type="entry name" value="VPS9 domain"/>
    <property type="match status" value="1"/>
</dbReference>
<dbReference type="Ensembl" id="ENSSFOT00015003489.2">
    <property type="protein sequence ID" value="ENSSFOP00015003433.1"/>
    <property type="gene ID" value="ENSSFOG00015002243.2"/>
</dbReference>
<feature type="domain" description="SH2" evidence="8">
    <location>
        <begin position="137"/>
        <end position="231"/>
    </location>
</feature>
<gene>
    <name evidence="11" type="primary">RIN3</name>
    <name evidence="11" type="synonym">LOC108924106</name>
</gene>
<evidence type="ECO:0000256" key="2">
    <source>
        <dbReference type="ARBA" id="ARBA00006919"/>
    </source>
</evidence>
<sequence>MLKATAIAQEMRPSAGAGQEPRSPTRPRMMATSPRSPTRFKLPHTNPRTTSNGSAVHFIPLNRVSSFTPAPAPTPKPCCPKDLIPPSSPAPKLPCTPPSSPPMDLIPPSPPSSLSPEPSSPPGISILERLIKTCPVWLQLGMSPERAALILYRETPGIFLVRKNPVLKKMILSVRFCDQEGEPQVQDLLIREEKSLVYLEGSVLVFDDIFKLIAFYCVSRDILPFKLRLPQVIIQATKHEDMEMMSSLGSEFWGSSLNRCAEDRKSCSEPAGQVPQAVAHSSRDLSETEPSAGGDRLWYVNPIFIEEHCSSLPIVRSQSLTTPGPAVLRYKRPAPLPPRPHALEEHPLLAIVPQCAPSQVEKKEEKEGSRGEASTPEELLPCSPHTATSQPSGQRRIPPVPPRRKPSEKQLLEEQEEEEEEENVLLKEDEKPALVPVATLVSIDDASTTETLSTGDKVPTLTTSVPLARLTSDSESTVAPTAGKAAKPVPPPRRKRQTLLTKMVLTSPVSGDPSSNLAILEGIRGPPQTSSTPTPTRRSASGTDLQGSDMSLYSPEGGPSQLDPDSYSTSSTEEDPDPNSSNMATIKRSSTIMLDKAKQRLSMVNLSHIFTSFMSADKKLKKRIVELALDRESYFGNLVRDYRTYTLETMQKHSSSTEMLQEIRLMMTQLKSYLIQSAELKSLLEPLVPPEERLEAIIEAALCKSVLKPLREAIYSRLRDIHTQDGSLDRVRDNQQVVLNTTTTDLGVTTSVPEAPAMEKIQLKLSSLYKEYSPEQKISFLLKTCKIIYESMSVSSPGKPYGADDFLPVLMYVLARCNMATLLLDVEYMMELMDPALQLGEGSYYLTTTYGALEHIKNYDKLEVTGQFSIEIQDSIHRWERRRTLNKARVSRNSVQDFINVSFLEAGSNTKTLGARPGTTALDLCTQCAKKFEVLEPECYGLFVLVEGCYRALAPDELPLSVKSSLHHSEPRKEYYFVYRPGGMGKEAVPPKPDTPPDSLI</sequence>
<dbReference type="OrthoDB" id="21085at2759"/>
<keyword evidence="3" id="KW-0343">GTPase activation</keyword>
<feature type="compositionally biased region" description="Low complexity" evidence="7">
    <location>
        <begin position="526"/>
        <end position="541"/>
    </location>
</feature>
<dbReference type="GO" id="GO:0005096">
    <property type="term" value="F:GTPase activator activity"/>
    <property type="evidence" value="ECO:0007669"/>
    <property type="project" value="UniProtKB-KW"/>
</dbReference>
<comment type="subcellular location">
    <subcellularLocation>
        <location evidence="1">Cytoplasm</location>
    </subcellularLocation>
</comment>
<organism evidence="11 12">
    <name type="scientific">Scleropages formosus</name>
    <name type="common">Asian bonytongue</name>
    <name type="synonym">Osteoglossum formosum</name>
    <dbReference type="NCBI Taxonomy" id="113540"/>
    <lineage>
        <taxon>Eukaryota</taxon>
        <taxon>Metazoa</taxon>
        <taxon>Chordata</taxon>
        <taxon>Craniata</taxon>
        <taxon>Vertebrata</taxon>
        <taxon>Euteleostomi</taxon>
        <taxon>Actinopterygii</taxon>
        <taxon>Neopterygii</taxon>
        <taxon>Teleostei</taxon>
        <taxon>Osteoglossocephala</taxon>
        <taxon>Osteoglossomorpha</taxon>
        <taxon>Osteoglossiformes</taxon>
        <taxon>Osteoglossidae</taxon>
        <taxon>Scleropages</taxon>
    </lineage>
</organism>
<dbReference type="GeneTree" id="ENSGT00940000158622"/>
<dbReference type="InterPro" id="IPR045046">
    <property type="entry name" value="Vps9-like"/>
</dbReference>
<feature type="compositionally biased region" description="Basic and acidic residues" evidence="7">
    <location>
        <begin position="360"/>
        <end position="370"/>
    </location>
</feature>
<evidence type="ECO:0000313" key="11">
    <source>
        <dbReference type="Ensembl" id="ENSSFOP00015003433.1"/>
    </source>
</evidence>
<dbReference type="GO" id="GO:0030139">
    <property type="term" value="C:endocytic vesicle"/>
    <property type="evidence" value="ECO:0007669"/>
    <property type="project" value="TreeGrafter"/>
</dbReference>
<dbReference type="InterPro" id="IPR036860">
    <property type="entry name" value="SH2_dom_sf"/>
</dbReference>
<dbReference type="Pfam" id="PF23268">
    <property type="entry name" value="RIN1"/>
    <property type="match status" value="1"/>
</dbReference>
<accession>A0A8C9R1D6</accession>
<evidence type="ECO:0000313" key="12">
    <source>
        <dbReference type="Proteomes" id="UP000694397"/>
    </source>
</evidence>
<evidence type="ECO:0000259" key="8">
    <source>
        <dbReference type="PROSITE" id="PS50001"/>
    </source>
</evidence>
<reference evidence="11 12" key="1">
    <citation type="submission" date="2019-04" db="EMBL/GenBank/DDBJ databases">
        <authorList>
            <consortium name="Wellcome Sanger Institute Data Sharing"/>
        </authorList>
    </citation>
    <scope>NUCLEOTIDE SEQUENCE [LARGE SCALE GENOMIC DNA]</scope>
</reference>
<dbReference type="PROSITE" id="PS51205">
    <property type="entry name" value="VPS9"/>
    <property type="match status" value="1"/>
</dbReference>
<dbReference type="SMART" id="SM00167">
    <property type="entry name" value="VPS9"/>
    <property type="match status" value="1"/>
</dbReference>
<dbReference type="GO" id="GO:0005829">
    <property type="term" value="C:cytosol"/>
    <property type="evidence" value="ECO:0007669"/>
    <property type="project" value="TreeGrafter"/>
</dbReference>
<feature type="region of interest" description="Disordered" evidence="7">
    <location>
        <begin position="71"/>
        <end position="120"/>
    </location>
</feature>
<evidence type="ECO:0000256" key="5">
    <source>
        <dbReference type="ARBA" id="ARBA00022999"/>
    </source>
</evidence>
<evidence type="ECO:0000259" key="10">
    <source>
        <dbReference type="PROSITE" id="PS51205"/>
    </source>
</evidence>
<feature type="compositionally biased region" description="Polar residues" evidence="7">
    <location>
        <begin position="507"/>
        <end position="517"/>
    </location>
</feature>
<dbReference type="GO" id="GO:0031267">
    <property type="term" value="F:small GTPase binding"/>
    <property type="evidence" value="ECO:0007669"/>
    <property type="project" value="TreeGrafter"/>
</dbReference>
<dbReference type="SUPFAM" id="SSF55550">
    <property type="entry name" value="SH2 domain"/>
    <property type="match status" value="1"/>
</dbReference>
<feature type="compositionally biased region" description="Low complexity" evidence="7">
    <location>
        <begin position="477"/>
        <end position="487"/>
    </location>
</feature>
<dbReference type="InterPro" id="IPR037191">
    <property type="entry name" value="VPS9_dom_sf"/>
</dbReference>
<dbReference type="PANTHER" id="PTHR23101:SF58">
    <property type="entry name" value="RAS AND RAB INTERACTOR 3"/>
    <property type="match status" value="1"/>
</dbReference>
<dbReference type="SMART" id="SM00314">
    <property type="entry name" value="RA"/>
    <property type="match status" value="1"/>
</dbReference>
<feature type="domain" description="VPS9" evidence="10">
    <location>
        <begin position="722"/>
        <end position="865"/>
    </location>
</feature>
<feature type="compositionally biased region" description="Acidic residues" evidence="7">
    <location>
        <begin position="413"/>
        <end position="423"/>
    </location>
</feature>
<feature type="region of interest" description="Disordered" evidence="7">
    <location>
        <begin position="264"/>
        <end position="291"/>
    </location>
</feature>
<evidence type="ECO:0000256" key="7">
    <source>
        <dbReference type="SAM" id="MobiDB-lite"/>
    </source>
</evidence>
<keyword evidence="5 6" id="KW-0727">SH2 domain</keyword>
<keyword evidence="12" id="KW-1185">Reference proteome</keyword>
<dbReference type="GO" id="GO:0016192">
    <property type="term" value="P:vesicle-mediated transport"/>
    <property type="evidence" value="ECO:0007669"/>
    <property type="project" value="InterPro"/>
</dbReference>
<dbReference type="KEGG" id="sfm:108924106"/>
<feature type="domain" description="Ras-associating" evidence="9">
    <location>
        <begin position="899"/>
        <end position="982"/>
    </location>
</feature>
<comment type="similarity">
    <text evidence="2">Belongs to the RIN (Ras interaction/interference) family.</text>
</comment>
<protein>
    <submittedName>
        <fullName evidence="11">Ras and Rab interactor 3</fullName>
    </submittedName>
</protein>
<dbReference type="PROSITE" id="PS50200">
    <property type="entry name" value="RA"/>
    <property type="match status" value="1"/>
</dbReference>
<dbReference type="Pfam" id="PF00788">
    <property type="entry name" value="RA"/>
    <property type="match status" value="1"/>
</dbReference>
<dbReference type="PANTHER" id="PTHR23101">
    <property type="entry name" value="RAB GDP/GTP EXCHANGE FACTOR"/>
    <property type="match status" value="1"/>
</dbReference>
<dbReference type="InterPro" id="IPR000159">
    <property type="entry name" value="RA_dom"/>
</dbReference>
<dbReference type="GO" id="GO:0007165">
    <property type="term" value="P:signal transduction"/>
    <property type="evidence" value="ECO:0007669"/>
    <property type="project" value="InterPro"/>
</dbReference>
<evidence type="ECO:0000259" key="9">
    <source>
        <dbReference type="PROSITE" id="PS50200"/>
    </source>
</evidence>
<reference evidence="11" key="3">
    <citation type="submission" date="2025-09" db="UniProtKB">
        <authorList>
            <consortium name="Ensembl"/>
        </authorList>
    </citation>
    <scope>IDENTIFICATION</scope>
</reference>
<name>A0A8C9R1D6_SCLFO</name>
<evidence type="ECO:0000256" key="3">
    <source>
        <dbReference type="ARBA" id="ARBA00022468"/>
    </source>
</evidence>
<evidence type="ECO:0000256" key="4">
    <source>
        <dbReference type="ARBA" id="ARBA00022490"/>
    </source>
</evidence>
<dbReference type="Gene3D" id="1.20.1050.80">
    <property type="entry name" value="VPS9 domain"/>
    <property type="match status" value="1"/>
</dbReference>
<dbReference type="Proteomes" id="UP000694397">
    <property type="component" value="Chromosome 1"/>
</dbReference>
<dbReference type="Pfam" id="PF02204">
    <property type="entry name" value="VPS9"/>
    <property type="match status" value="1"/>
</dbReference>
<reference evidence="11" key="2">
    <citation type="submission" date="2025-08" db="UniProtKB">
        <authorList>
            <consortium name="Ensembl"/>
        </authorList>
    </citation>
    <scope>IDENTIFICATION</scope>
</reference>
<feature type="region of interest" description="Disordered" evidence="7">
    <location>
        <begin position="353"/>
        <end position="587"/>
    </location>
</feature>
<evidence type="ECO:0000256" key="6">
    <source>
        <dbReference type="PROSITE-ProRule" id="PRU00191"/>
    </source>
</evidence>
<dbReference type="Gene3D" id="3.30.505.10">
    <property type="entry name" value="SH2 domain"/>
    <property type="match status" value="1"/>
</dbReference>
<dbReference type="GO" id="GO:0005085">
    <property type="term" value="F:guanyl-nucleotide exchange factor activity"/>
    <property type="evidence" value="ECO:0007669"/>
    <property type="project" value="InterPro"/>
</dbReference>
<dbReference type="AlphaFoldDB" id="A0A8C9R1D6"/>
<dbReference type="SMART" id="SM00252">
    <property type="entry name" value="SH2"/>
    <property type="match status" value="1"/>
</dbReference>
<dbReference type="InterPro" id="IPR000980">
    <property type="entry name" value="SH2"/>
</dbReference>
<proteinExistence type="inferred from homology"/>
<evidence type="ECO:0000256" key="1">
    <source>
        <dbReference type="ARBA" id="ARBA00004496"/>
    </source>
</evidence>
<dbReference type="FunFam" id="1.20.1050.80:FF:000002">
    <property type="entry name" value="Ras and Rab interactor 2"/>
    <property type="match status" value="1"/>
</dbReference>
<dbReference type="InterPro" id="IPR003123">
    <property type="entry name" value="VPS9"/>
</dbReference>
<dbReference type="PROSITE" id="PS50001">
    <property type="entry name" value="SH2"/>
    <property type="match status" value="1"/>
</dbReference>
<feature type="compositionally biased region" description="Polar residues" evidence="7">
    <location>
        <begin position="578"/>
        <end position="587"/>
    </location>
</feature>
<feature type="compositionally biased region" description="Polar residues" evidence="7">
    <location>
        <begin position="542"/>
        <end position="551"/>
    </location>
</feature>